<sequence>MSDNEDPLPVLGNAEPLRVEHLPFESIWQENKLTGYLAVEE</sequence>
<reference evidence="1" key="1">
    <citation type="journal article" date="2014" name="Front. Microbiol.">
        <title>High frequency of phylogenetically diverse reductive dehalogenase-homologous genes in deep subseafloor sedimentary metagenomes.</title>
        <authorList>
            <person name="Kawai M."/>
            <person name="Futagami T."/>
            <person name="Toyoda A."/>
            <person name="Takaki Y."/>
            <person name="Nishi S."/>
            <person name="Hori S."/>
            <person name="Arai W."/>
            <person name="Tsubouchi T."/>
            <person name="Morono Y."/>
            <person name="Uchiyama I."/>
            <person name="Ito T."/>
            <person name="Fujiyama A."/>
            <person name="Inagaki F."/>
            <person name="Takami H."/>
        </authorList>
    </citation>
    <scope>NUCLEOTIDE SEQUENCE</scope>
    <source>
        <strain evidence="1">Expedition CK06-06</strain>
    </source>
</reference>
<proteinExistence type="predicted"/>
<name>X1VH33_9ZZZZ</name>
<protein>
    <submittedName>
        <fullName evidence="1">Uncharacterized protein</fullName>
    </submittedName>
</protein>
<gene>
    <name evidence="1" type="ORF">S12H4_49686</name>
</gene>
<evidence type="ECO:0000313" key="1">
    <source>
        <dbReference type="EMBL" id="GAJ14081.1"/>
    </source>
</evidence>
<organism evidence="1">
    <name type="scientific">marine sediment metagenome</name>
    <dbReference type="NCBI Taxonomy" id="412755"/>
    <lineage>
        <taxon>unclassified sequences</taxon>
        <taxon>metagenomes</taxon>
        <taxon>ecological metagenomes</taxon>
    </lineage>
</organism>
<dbReference type="AlphaFoldDB" id="X1VH33"/>
<dbReference type="EMBL" id="BARW01031201">
    <property type="protein sequence ID" value="GAJ14081.1"/>
    <property type="molecule type" value="Genomic_DNA"/>
</dbReference>
<accession>X1VH33</accession>
<comment type="caution">
    <text evidence="1">The sequence shown here is derived from an EMBL/GenBank/DDBJ whole genome shotgun (WGS) entry which is preliminary data.</text>
</comment>